<keyword evidence="1" id="KW-0732">Signal</keyword>
<reference evidence="2 3" key="1">
    <citation type="submission" date="2017-12" db="EMBL/GenBank/DDBJ databases">
        <title>Complete Genome Sequence of Stenotrophomonas maltophilia CSM2.</title>
        <authorList>
            <person name="Castro-Jaimes S."/>
            <person name="Lopez-Leal G."/>
            <person name="Barberena Jonas C."/>
            <person name="Bustos P."/>
            <person name="Perez-Oseguera A."/>
            <person name="Cevallos M.A."/>
        </authorList>
    </citation>
    <scope>NUCLEOTIDE SEQUENCE [LARGE SCALE GENOMIC DNA]</scope>
    <source>
        <strain evidence="2 3">CSM2</strain>
    </source>
</reference>
<dbReference type="AlphaFoldDB" id="A0AAD0BPQ1"/>
<proteinExistence type="predicted"/>
<dbReference type="Proteomes" id="UP000234414">
    <property type="component" value="Chromosome"/>
</dbReference>
<feature type="signal peptide" evidence="1">
    <location>
        <begin position="1"/>
        <end position="22"/>
    </location>
</feature>
<evidence type="ECO:0000256" key="1">
    <source>
        <dbReference type="SAM" id="SignalP"/>
    </source>
</evidence>
<evidence type="ECO:0008006" key="4">
    <source>
        <dbReference type="Google" id="ProtNLM"/>
    </source>
</evidence>
<evidence type="ECO:0000313" key="2">
    <source>
        <dbReference type="EMBL" id="AUI05950.1"/>
    </source>
</evidence>
<accession>A0AAD0BPQ1</accession>
<evidence type="ECO:0000313" key="3">
    <source>
        <dbReference type="Proteomes" id="UP000234414"/>
    </source>
</evidence>
<name>A0AAD0BPQ1_STEMA</name>
<dbReference type="EMBL" id="CP025298">
    <property type="protein sequence ID" value="AUI05950.1"/>
    <property type="molecule type" value="Genomic_DNA"/>
</dbReference>
<feature type="chain" id="PRO_5042251524" description="Secreted protein" evidence="1">
    <location>
        <begin position="23"/>
        <end position="221"/>
    </location>
</feature>
<gene>
    <name evidence="2" type="ORF">SmaCSM2_01660</name>
</gene>
<dbReference type="RefSeq" id="WP_014035706.1">
    <property type="nucleotide sequence ID" value="NZ_CP025298.1"/>
</dbReference>
<sequence>MSRVPAVLFAGLLLAVPFTVPAQSRDGGKVEKKLYCWNEGKERICSDSLPADAVNHAREEFNAKSGLRNAQVQRALTDEERAAASTVAQQQQLDLMAEQTRQRTEQAMLSTYGSEDDLRRVFAERQEVLDNNLKTAEYNVTSLRESLVALLSAAGDRELAGGKVADKQAEAIRQRHVQLQAQQRLQAGFLQQQQALKAEIDSTLQRYRELKGVAQAAVPAG</sequence>
<protein>
    <recommendedName>
        <fullName evidence="4">Secreted protein</fullName>
    </recommendedName>
</protein>
<organism evidence="2 3">
    <name type="scientific">Stenotrophomonas maltophilia</name>
    <name type="common">Pseudomonas maltophilia</name>
    <name type="synonym">Xanthomonas maltophilia</name>
    <dbReference type="NCBI Taxonomy" id="40324"/>
    <lineage>
        <taxon>Bacteria</taxon>
        <taxon>Pseudomonadati</taxon>
        <taxon>Pseudomonadota</taxon>
        <taxon>Gammaproteobacteria</taxon>
        <taxon>Lysobacterales</taxon>
        <taxon>Lysobacteraceae</taxon>
        <taxon>Stenotrophomonas</taxon>
        <taxon>Stenotrophomonas maltophilia group</taxon>
    </lineage>
</organism>